<accession>A0ABY9ITK2</accession>
<dbReference type="EMBL" id="CP120988">
    <property type="protein sequence ID" value="WLQ58144.1"/>
    <property type="molecule type" value="Genomic_DNA"/>
</dbReference>
<name>A0ABY9ITK2_9ACTN</name>
<feature type="signal peptide" evidence="1">
    <location>
        <begin position="1"/>
        <end position="28"/>
    </location>
</feature>
<dbReference type="PROSITE" id="PS51318">
    <property type="entry name" value="TAT"/>
    <property type="match status" value="1"/>
</dbReference>
<dbReference type="Proteomes" id="UP001235744">
    <property type="component" value="Chromosome"/>
</dbReference>
<evidence type="ECO:0000313" key="2">
    <source>
        <dbReference type="EMBL" id="WLQ58144.1"/>
    </source>
</evidence>
<dbReference type="RefSeq" id="WP_219573285.1">
    <property type="nucleotide sequence ID" value="NZ_CP120988.1"/>
</dbReference>
<sequence length="148" mass="14983">MRTSARRSAIIAPAVAALAALGATPAGAAAAAATPAGVCGSGYTQIDSHAFRNASTELARVHLFYNASTRSNCVVTFHSASTGGYALTTGAWLDVDGDGKGQAKDQGAYSSYAGPVRLAAGSRCVKWGGMIEAGVGTYTYTSSWEHCG</sequence>
<protein>
    <submittedName>
        <fullName evidence="2">Acetyltransferase</fullName>
    </submittedName>
</protein>
<evidence type="ECO:0000313" key="3">
    <source>
        <dbReference type="Proteomes" id="UP001235744"/>
    </source>
</evidence>
<dbReference type="InterPro" id="IPR006311">
    <property type="entry name" value="TAT_signal"/>
</dbReference>
<organism evidence="2 3">
    <name type="scientific">Streptomyces poriferorum</name>
    <dbReference type="NCBI Taxonomy" id="2798799"/>
    <lineage>
        <taxon>Bacteria</taxon>
        <taxon>Bacillati</taxon>
        <taxon>Actinomycetota</taxon>
        <taxon>Actinomycetes</taxon>
        <taxon>Kitasatosporales</taxon>
        <taxon>Streptomycetaceae</taxon>
        <taxon>Streptomyces</taxon>
    </lineage>
</organism>
<keyword evidence="3" id="KW-1185">Reference proteome</keyword>
<feature type="chain" id="PRO_5046605659" evidence="1">
    <location>
        <begin position="29"/>
        <end position="148"/>
    </location>
</feature>
<keyword evidence="1" id="KW-0732">Signal</keyword>
<evidence type="ECO:0000256" key="1">
    <source>
        <dbReference type="SAM" id="SignalP"/>
    </source>
</evidence>
<reference evidence="2 3" key="1">
    <citation type="submission" date="2023-03" db="EMBL/GenBank/DDBJ databases">
        <title>Isolation and description of six Streptomyces strains from soil environments, able to metabolize different microbial glucans.</title>
        <authorList>
            <person name="Widen T."/>
            <person name="Larsbrink J."/>
        </authorList>
    </citation>
    <scope>NUCLEOTIDE SEQUENCE [LARGE SCALE GENOMIC DNA]</scope>
    <source>
        <strain evidence="2 3">Alt2</strain>
    </source>
</reference>
<proteinExistence type="predicted"/>
<gene>
    <name evidence="2" type="ORF">P8A19_23145</name>
</gene>